<evidence type="ECO:0000313" key="4">
    <source>
        <dbReference type="Proteomes" id="UP001558652"/>
    </source>
</evidence>
<feature type="compositionally biased region" description="Basic and acidic residues" evidence="1">
    <location>
        <begin position="153"/>
        <end position="162"/>
    </location>
</feature>
<dbReference type="EMBL" id="JBFDAA010000004">
    <property type="protein sequence ID" value="KAL1137907.1"/>
    <property type="molecule type" value="Genomic_DNA"/>
</dbReference>
<dbReference type="Proteomes" id="UP001558652">
    <property type="component" value="Unassembled WGS sequence"/>
</dbReference>
<reference evidence="3 4" key="1">
    <citation type="submission" date="2024-07" db="EMBL/GenBank/DDBJ databases">
        <title>Chromosome-level genome assembly of the water stick insect Ranatra chinensis (Heteroptera: Nepidae).</title>
        <authorList>
            <person name="Liu X."/>
        </authorList>
    </citation>
    <scope>NUCLEOTIDE SEQUENCE [LARGE SCALE GENOMIC DNA]</scope>
    <source>
        <strain evidence="3">Cailab_2021Rc</strain>
        <tissue evidence="3">Muscle</tissue>
    </source>
</reference>
<comment type="caution">
    <text evidence="3">The sequence shown here is derived from an EMBL/GenBank/DDBJ whole genome shotgun (WGS) entry which is preliminary data.</text>
</comment>
<proteinExistence type="predicted"/>
<evidence type="ECO:0000256" key="1">
    <source>
        <dbReference type="SAM" id="MobiDB-lite"/>
    </source>
</evidence>
<feature type="region of interest" description="Disordered" evidence="1">
    <location>
        <begin position="132"/>
        <end position="207"/>
    </location>
</feature>
<evidence type="ECO:0000256" key="2">
    <source>
        <dbReference type="SAM" id="SignalP"/>
    </source>
</evidence>
<accession>A0ABD0Z0D3</accession>
<feature type="compositionally biased region" description="Acidic residues" evidence="1">
    <location>
        <begin position="192"/>
        <end position="207"/>
    </location>
</feature>
<protein>
    <submittedName>
        <fullName evidence="3">Uncharacterized protein</fullName>
    </submittedName>
</protein>
<keyword evidence="2" id="KW-0732">Signal</keyword>
<keyword evidence="4" id="KW-1185">Reference proteome</keyword>
<feature type="signal peptide" evidence="2">
    <location>
        <begin position="1"/>
        <end position="25"/>
    </location>
</feature>
<feature type="compositionally biased region" description="Low complexity" evidence="1">
    <location>
        <begin position="163"/>
        <end position="186"/>
    </location>
</feature>
<name>A0ABD0Z0D3_9HEMI</name>
<organism evidence="3 4">
    <name type="scientific">Ranatra chinensis</name>
    <dbReference type="NCBI Taxonomy" id="642074"/>
    <lineage>
        <taxon>Eukaryota</taxon>
        <taxon>Metazoa</taxon>
        <taxon>Ecdysozoa</taxon>
        <taxon>Arthropoda</taxon>
        <taxon>Hexapoda</taxon>
        <taxon>Insecta</taxon>
        <taxon>Pterygota</taxon>
        <taxon>Neoptera</taxon>
        <taxon>Paraneoptera</taxon>
        <taxon>Hemiptera</taxon>
        <taxon>Heteroptera</taxon>
        <taxon>Panheteroptera</taxon>
        <taxon>Nepomorpha</taxon>
        <taxon>Nepidae</taxon>
        <taxon>Ranatrinae</taxon>
        <taxon>Ranatra</taxon>
    </lineage>
</organism>
<sequence length="207" mass="23944">MAGTNSLNSVLKLFLFVCFLNSSESFPANKFIFPVNDALVVKYPDLGLACEMLKRDEQGSYMGMRSVAGEWEDRNLHSAINTNKLSMKGILFQVDRRRGDSRPVTNMGHRSTPVKPSYAHSVYQLDNNYDEKTCNHNKETDDNIEETENYNTETDHNHEKTDYNYNKTANNYNKTANNYNKTANNYKKTDDHNEETDDYNEETDDYN</sequence>
<feature type="compositionally biased region" description="Basic and acidic residues" evidence="1">
    <location>
        <begin position="132"/>
        <end position="141"/>
    </location>
</feature>
<evidence type="ECO:0000313" key="3">
    <source>
        <dbReference type="EMBL" id="KAL1137907.1"/>
    </source>
</evidence>
<dbReference type="AlphaFoldDB" id="A0ABD0Z0D3"/>
<gene>
    <name evidence="3" type="ORF">AAG570_009602</name>
</gene>
<feature type="chain" id="PRO_5044830955" evidence="2">
    <location>
        <begin position="26"/>
        <end position="207"/>
    </location>
</feature>